<feature type="chain" id="PRO_5045621057" evidence="1">
    <location>
        <begin position="33"/>
        <end position="90"/>
    </location>
</feature>
<evidence type="ECO:0000313" key="2">
    <source>
        <dbReference type="EMBL" id="TFB03708.1"/>
    </source>
</evidence>
<comment type="caution">
    <text evidence="2">The sequence shown here is derived from an EMBL/GenBank/DDBJ whole genome shotgun (WGS) entry which is preliminary data.</text>
</comment>
<dbReference type="RefSeq" id="XP_073559909.1">
    <property type="nucleotide sequence ID" value="XM_073701519.1"/>
</dbReference>
<keyword evidence="3" id="KW-1185">Reference proteome</keyword>
<evidence type="ECO:0000256" key="1">
    <source>
        <dbReference type="SAM" id="SignalP"/>
    </source>
</evidence>
<accession>A0ABY2H633</accession>
<sequence>MTKKRRTSSSFKKISALLLAAAGGMLCMALEADSPVALRPLIGPRQPSAKGGVLQRVQPFIHLEEIGKLKGSFQWPEGSDAERDKIAAAR</sequence>
<reference evidence="2 3" key="1">
    <citation type="submission" date="2018-01" db="EMBL/GenBank/DDBJ databases">
        <title>Genome characterization of the sugarcane-associated fungus Trichoderma ghanense CCMA-1212 and their application in lignocelulose bioconversion.</title>
        <authorList>
            <person name="Steindorff A.S."/>
            <person name="Mendes T.D."/>
            <person name="Vilela E.S.D."/>
            <person name="Rodrigues D.S."/>
            <person name="Formighieri E.F."/>
            <person name="Melo I.S."/>
            <person name="Favaro L.C.L."/>
        </authorList>
    </citation>
    <scope>NUCLEOTIDE SEQUENCE [LARGE SCALE GENOMIC DNA]</scope>
    <source>
        <strain evidence="2 3">CCMA-1212</strain>
    </source>
</reference>
<protein>
    <submittedName>
        <fullName evidence="2">Uncharacterized protein</fullName>
    </submittedName>
</protein>
<evidence type="ECO:0000313" key="3">
    <source>
        <dbReference type="Proteomes" id="UP001642720"/>
    </source>
</evidence>
<dbReference type="Proteomes" id="UP001642720">
    <property type="component" value="Unassembled WGS sequence"/>
</dbReference>
<gene>
    <name evidence="2" type="ORF">CCMA1212_004203</name>
</gene>
<organism evidence="2 3">
    <name type="scientific">Trichoderma ghanense</name>
    <dbReference type="NCBI Taxonomy" id="65468"/>
    <lineage>
        <taxon>Eukaryota</taxon>
        <taxon>Fungi</taxon>
        <taxon>Dikarya</taxon>
        <taxon>Ascomycota</taxon>
        <taxon>Pezizomycotina</taxon>
        <taxon>Sordariomycetes</taxon>
        <taxon>Hypocreomycetidae</taxon>
        <taxon>Hypocreales</taxon>
        <taxon>Hypocreaceae</taxon>
        <taxon>Trichoderma</taxon>
    </lineage>
</organism>
<feature type="signal peptide" evidence="1">
    <location>
        <begin position="1"/>
        <end position="32"/>
    </location>
</feature>
<keyword evidence="1" id="KW-0732">Signal</keyword>
<name>A0ABY2H633_9HYPO</name>
<proteinExistence type="predicted"/>
<dbReference type="GeneID" id="300575969"/>
<dbReference type="EMBL" id="PPTA01000005">
    <property type="protein sequence ID" value="TFB03708.1"/>
    <property type="molecule type" value="Genomic_DNA"/>
</dbReference>